<gene>
    <name evidence="2" type="ORF">B0J13DRAFT_579897</name>
</gene>
<dbReference type="AlphaFoldDB" id="A0A9P9FJ49"/>
<accession>A0A9P9FJ49</accession>
<keyword evidence="1" id="KW-0812">Transmembrane</keyword>
<sequence length="164" mass="18111">MFTSISGAKGLKVLYAGNGVSHYVLAFICFCFRQPAMMRRLSKRKQSGDPTISRLAQGDLWHHDIMGYLGVMNSSLALLAFVRLFNLMWPSKYFSTGSAEGDAPLDTMALLVLGLANFSQAFMNFSTGLRANRWIMGKGLDRITVLDLLFTVLDWAAVIGNMSS</sequence>
<keyword evidence="1" id="KW-1133">Transmembrane helix</keyword>
<feature type="transmembrane region" description="Helical" evidence="1">
    <location>
        <begin position="20"/>
        <end position="36"/>
    </location>
</feature>
<reference evidence="2" key="1">
    <citation type="journal article" date="2021" name="Nat. Commun.">
        <title>Genetic determinants of endophytism in the Arabidopsis root mycobiome.</title>
        <authorList>
            <person name="Mesny F."/>
            <person name="Miyauchi S."/>
            <person name="Thiergart T."/>
            <person name="Pickel B."/>
            <person name="Atanasova L."/>
            <person name="Karlsson M."/>
            <person name="Huettel B."/>
            <person name="Barry K.W."/>
            <person name="Haridas S."/>
            <person name="Chen C."/>
            <person name="Bauer D."/>
            <person name="Andreopoulos W."/>
            <person name="Pangilinan J."/>
            <person name="LaButti K."/>
            <person name="Riley R."/>
            <person name="Lipzen A."/>
            <person name="Clum A."/>
            <person name="Drula E."/>
            <person name="Henrissat B."/>
            <person name="Kohler A."/>
            <person name="Grigoriev I.V."/>
            <person name="Martin F.M."/>
            <person name="Hacquard S."/>
        </authorList>
    </citation>
    <scope>NUCLEOTIDE SEQUENCE</scope>
    <source>
        <strain evidence="2">MPI-CAGE-AT-0021</strain>
    </source>
</reference>
<proteinExistence type="predicted"/>
<keyword evidence="1" id="KW-0472">Membrane</keyword>
<dbReference type="Proteomes" id="UP000717696">
    <property type="component" value="Unassembled WGS sequence"/>
</dbReference>
<dbReference type="EMBL" id="JAGMUU010000001">
    <property type="protein sequence ID" value="KAH7162020.1"/>
    <property type="molecule type" value="Genomic_DNA"/>
</dbReference>
<evidence type="ECO:0000256" key="1">
    <source>
        <dbReference type="SAM" id="Phobius"/>
    </source>
</evidence>
<evidence type="ECO:0000313" key="2">
    <source>
        <dbReference type="EMBL" id="KAH7162020.1"/>
    </source>
</evidence>
<feature type="transmembrane region" description="Helical" evidence="1">
    <location>
        <begin position="109"/>
        <end position="131"/>
    </location>
</feature>
<organism evidence="2 3">
    <name type="scientific">Dactylonectria estremocensis</name>
    <dbReference type="NCBI Taxonomy" id="1079267"/>
    <lineage>
        <taxon>Eukaryota</taxon>
        <taxon>Fungi</taxon>
        <taxon>Dikarya</taxon>
        <taxon>Ascomycota</taxon>
        <taxon>Pezizomycotina</taxon>
        <taxon>Sordariomycetes</taxon>
        <taxon>Hypocreomycetidae</taxon>
        <taxon>Hypocreales</taxon>
        <taxon>Nectriaceae</taxon>
        <taxon>Dactylonectria</taxon>
    </lineage>
</organism>
<evidence type="ECO:0000313" key="3">
    <source>
        <dbReference type="Proteomes" id="UP000717696"/>
    </source>
</evidence>
<comment type="caution">
    <text evidence="2">The sequence shown here is derived from an EMBL/GenBank/DDBJ whole genome shotgun (WGS) entry which is preliminary data.</text>
</comment>
<protein>
    <submittedName>
        <fullName evidence="2">Uncharacterized protein</fullName>
    </submittedName>
</protein>
<name>A0A9P9FJ49_9HYPO</name>
<keyword evidence="3" id="KW-1185">Reference proteome</keyword>
<dbReference type="OrthoDB" id="3529721at2759"/>
<feature type="transmembrane region" description="Helical" evidence="1">
    <location>
        <begin position="65"/>
        <end position="89"/>
    </location>
</feature>